<protein>
    <submittedName>
        <fullName evidence="8">ABC-2 type transport system ATP-binding protein</fullName>
    </submittedName>
</protein>
<dbReference type="PANTHER" id="PTHR42711">
    <property type="entry name" value="ABC TRANSPORTER ATP-BINDING PROTEIN"/>
    <property type="match status" value="1"/>
</dbReference>
<gene>
    <name evidence="8" type="ORF">SAMN05216219_0804</name>
</gene>
<dbReference type="AlphaFoldDB" id="A0A1I4ZGY9"/>
<name>A0A1I4ZGY9_9MICO</name>
<feature type="region of interest" description="Disordered" evidence="6">
    <location>
        <begin position="50"/>
        <end position="165"/>
    </location>
</feature>
<dbReference type="Pfam" id="PF00005">
    <property type="entry name" value="ABC_tran"/>
    <property type="match status" value="1"/>
</dbReference>
<dbReference type="SUPFAM" id="SSF52540">
    <property type="entry name" value="P-loop containing nucleoside triphosphate hydrolases"/>
    <property type="match status" value="1"/>
</dbReference>
<evidence type="ECO:0000256" key="3">
    <source>
        <dbReference type="ARBA" id="ARBA00022741"/>
    </source>
</evidence>
<dbReference type="CDD" id="cd03230">
    <property type="entry name" value="ABC_DR_subfamily_A"/>
    <property type="match status" value="1"/>
</dbReference>
<dbReference type="GO" id="GO:0005886">
    <property type="term" value="C:plasma membrane"/>
    <property type="evidence" value="ECO:0007669"/>
    <property type="project" value="UniProtKB-SubCell"/>
</dbReference>
<dbReference type="InterPro" id="IPR027417">
    <property type="entry name" value="P-loop_NTPase"/>
</dbReference>
<evidence type="ECO:0000259" key="7">
    <source>
        <dbReference type="PROSITE" id="PS50893"/>
    </source>
</evidence>
<feature type="compositionally biased region" description="Basic residues" evidence="6">
    <location>
        <begin position="86"/>
        <end position="97"/>
    </location>
</feature>
<dbReference type="STRING" id="995034.SAMN05216219_0804"/>
<feature type="region of interest" description="Disordered" evidence="6">
    <location>
        <begin position="1"/>
        <end position="25"/>
    </location>
</feature>
<reference evidence="9" key="1">
    <citation type="submission" date="2016-10" db="EMBL/GenBank/DDBJ databases">
        <authorList>
            <person name="Varghese N."/>
            <person name="Submissions S."/>
        </authorList>
    </citation>
    <scope>NUCLEOTIDE SEQUENCE [LARGE SCALE GENOMIC DNA]</scope>
    <source>
        <strain evidence="9">CGMCC 1.11101</strain>
    </source>
</reference>
<dbReference type="PROSITE" id="PS50893">
    <property type="entry name" value="ABC_TRANSPORTER_2"/>
    <property type="match status" value="1"/>
</dbReference>
<keyword evidence="9" id="KW-1185">Reference proteome</keyword>
<dbReference type="InterPro" id="IPR050763">
    <property type="entry name" value="ABC_transporter_ATP-binding"/>
</dbReference>
<dbReference type="PANTHER" id="PTHR42711:SF19">
    <property type="entry name" value="DOXORUBICIN RESISTANCE ATP-BINDING PROTEIN DRRA"/>
    <property type="match status" value="1"/>
</dbReference>
<accession>A0A1I4ZGY9</accession>
<dbReference type="InterPro" id="IPR003593">
    <property type="entry name" value="AAA+_ATPase"/>
</dbReference>
<evidence type="ECO:0000313" key="8">
    <source>
        <dbReference type="EMBL" id="SFN49458.1"/>
    </source>
</evidence>
<dbReference type="GO" id="GO:0005524">
    <property type="term" value="F:ATP binding"/>
    <property type="evidence" value="ECO:0007669"/>
    <property type="project" value="UniProtKB-KW"/>
</dbReference>
<keyword evidence="4 8" id="KW-0067">ATP-binding</keyword>
<sequence>MPSVSAAPQGLATPDEVPDSDEVSAPAVAEAAVAQLLAVFADVAPQADDVRNAAEPLDGSSPTAASPESALPAESPSAARSTGRPAPRKASAKRTPTKRPALTLASNVSGDFAITAPPGVSNAPAVHSESTPAPADATPVEGEPTAAASNANVPPLPSLSPEDAALKFETMPEAPEQRSVVEGQEEVRFVWSRRWPFLTIVPASQVAAPSATRLPDSVPAAPEDAADISLPDVTASEPTEQVAEPDVRGEAPIPEIEPPAVALAAEPVFVEPAVAEPVVVEPAVAEPVFLEPAAVEPATVNTPDAEAEEEPDVTAATDLLDEIAAGNAAAVDPIVSQRIDPSTSPVVLRITGLSRRFGDTIAVNGIDLDVHEGSFYGIVGPNGAGKTTTLSMVTGLLRPDTGSITVHGVDVWKEPGVAKRSIGVLPDRLRLFDRLTGAQLLYYSGVLRGLDGATVRARTKDLARAFGLEDALNRLVTDYSAGMTKKVALAAAMIHSPRLLVLDEPFESVDPVSAANVIEILQRYVAHGGTVVLSSHGMDLIQRVCDHVAIIVHGKVLAAGAVEEVRGSGTLEERFVELAGGRKAAEGMEWLHSFSD</sequence>
<comment type="subcellular location">
    <subcellularLocation>
        <location evidence="1">Cell membrane</location>
        <topology evidence="1">Peripheral membrane protein</topology>
    </subcellularLocation>
</comment>
<dbReference type="InterPro" id="IPR003439">
    <property type="entry name" value="ABC_transporter-like_ATP-bd"/>
</dbReference>
<dbReference type="Gene3D" id="3.40.50.300">
    <property type="entry name" value="P-loop containing nucleotide triphosphate hydrolases"/>
    <property type="match status" value="1"/>
</dbReference>
<dbReference type="GO" id="GO:0016887">
    <property type="term" value="F:ATP hydrolysis activity"/>
    <property type="evidence" value="ECO:0007669"/>
    <property type="project" value="InterPro"/>
</dbReference>
<keyword evidence="5" id="KW-0046">Antibiotic resistance</keyword>
<keyword evidence="3" id="KW-0547">Nucleotide-binding</keyword>
<feature type="compositionally biased region" description="Low complexity" evidence="6">
    <location>
        <begin position="60"/>
        <end position="79"/>
    </location>
</feature>
<feature type="domain" description="ABC transporter" evidence="7">
    <location>
        <begin position="348"/>
        <end position="578"/>
    </location>
</feature>
<evidence type="ECO:0000256" key="1">
    <source>
        <dbReference type="ARBA" id="ARBA00004202"/>
    </source>
</evidence>
<dbReference type="GO" id="GO:0046677">
    <property type="term" value="P:response to antibiotic"/>
    <property type="evidence" value="ECO:0007669"/>
    <property type="project" value="UniProtKB-KW"/>
</dbReference>
<evidence type="ECO:0000256" key="4">
    <source>
        <dbReference type="ARBA" id="ARBA00022840"/>
    </source>
</evidence>
<keyword evidence="2" id="KW-0813">Transport</keyword>
<organism evidence="8 9">
    <name type="scientific">Mycetocola miduiensis</name>
    <dbReference type="NCBI Taxonomy" id="995034"/>
    <lineage>
        <taxon>Bacteria</taxon>
        <taxon>Bacillati</taxon>
        <taxon>Actinomycetota</taxon>
        <taxon>Actinomycetes</taxon>
        <taxon>Micrococcales</taxon>
        <taxon>Microbacteriaceae</taxon>
        <taxon>Mycetocola</taxon>
    </lineage>
</organism>
<evidence type="ECO:0000313" key="9">
    <source>
        <dbReference type="Proteomes" id="UP000198867"/>
    </source>
</evidence>
<proteinExistence type="predicted"/>
<dbReference type="Proteomes" id="UP000198867">
    <property type="component" value="Unassembled WGS sequence"/>
</dbReference>
<evidence type="ECO:0000256" key="5">
    <source>
        <dbReference type="ARBA" id="ARBA00023251"/>
    </source>
</evidence>
<evidence type="ECO:0000256" key="6">
    <source>
        <dbReference type="SAM" id="MobiDB-lite"/>
    </source>
</evidence>
<dbReference type="SMART" id="SM00382">
    <property type="entry name" value="AAA"/>
    <property type="match status" value="1"/>
</dbReference>
<evidence type="ECO:0000256" key="2">
    <source>
        <dbReference type="ARBA" id="ARBA00022448"/>
    </source>
</evidence>
<dbReference type="EMBL" id="FOVM01000002">
    <property type="protein sequence ID" value="SFN49458.1"/>
    <property type="molecule type" value="Genomic_DNA"/>
</dbReference>